<feature type="region of interest" description="Domain I, interacts with DnaA modulators" evidence="8">
    <location>
        <begin position="1"/>
        <end position="97"/>
    </location>
</feature>
<evidence type="ECO:0000256" key="10">
    <source>
        <dbReference type="RuleBase" id="RU000577"/>
    </source>
</evidence>
<comment type="function">
    <text evidence="8 10">Plays an essential role in the initiation and regulation of chromosomal replication. ATP-DnaA binds to the origin of replication (oriC) to initiate formation of the DNA replication initiation complex once per cell cycle. Binds the DnaA box (a 9 base pair repeat at the origin) and separates the double-stranded (ds)DNA. Forms a right-handed helical filament on oriC DNA; dsDNA binds to the exterior of the filament while single-stranded (ss)DNA is stabiized in the filament's interior. The ATP-DnaA-oriC complex binds and stabilizes one strand of the AT-rich DNA unwinding element (DUE), permitting loading of DNA polymerase. After initiation quickly degrades to an ADP-DnaA complex that is not apt for DNA replication. Binds acidic phospholipids.</text>
</comment>
<keyword evidence="2 8" id="KW-0963">Cytoplasm</keyword>
<feature type="binding site" evidence="8">
    <location>
        <position position="194"/>
    </location>
    <ligand>
        <name>ATP</name>
        <dbReference type="ChEBI" id="CHEBI:30616"/>
    </ligand>
</feature>
<keyword evidence="4 8" id="KW-0547">Nucleotide-binding</keyword>
<dbReference type="Pfam" id="PF08299">
    <property type="entry name" value="Bac_DnaA_C"/>
    <property type="match status" value="1"/>
</dbReference>
<evidence type="ECO:0000256" key="4">
    <source>
        <dbReference type="ARBA" id="ARBA00022741"/>
    </source>
</evidence>
<keyword evidence="5 8" id="KW-0067">ATP-binding</keyword>
<feature type="domain" description="AAA+ ATPase" evidence="12">
    <location>
        <begin position="181"/>
        <end position="309"/>
    </location>
</feature>
<keyword evidence="6 8" id="KW-0446">Lipid-binding</keyword>
<feature type="region of interest" description="Domain IV, binds dsDNA" evidence="8">
    <location>
        <begin position="365"/>
        <end position="484"/>
    </location>
</feature>
<feature type="binding site" evidence="8">
    <location>
        <position position="196"/>
    </location>
    <ligand>
        <name>ATP</name>
        <dbReference type="ChEBI" id="CHEBI:30616"/>
    </ligand>
</feature>
<dbReference type="GO" id="GO:0006275">
    <property type="term" value="P:regulation of DNA replication"/>
    <property type="evidence" value="ECO:0007669"/>
    <property type="project" value="UniProtKB-UniRule"/>
</dbReference>
<dbReference type="Pfam" id="PF00308">
    <property type="entry name" value="Bac_DnaA"/>
    <property type="match status" value="1"/>
</dbReference>
<dbReference type="AlphaFoldDB" id="A0A6M4NMQ4"/>
<dbReference type="PRINTS" id="PR00051">
    <property type="entry name" value="DNAA"/>
</dbReference>
<dbReference type="CDD" id="cd00009">
    <property type="entry name" value="AAA"/>
    <property type="match status" value="1"/>
</dbReference>
<dbReference type="InterPro" id="IPR001957">
    <property type="entry name" value="Chromosome_initiator_DnaA"/>
</dbReference>
<dbReference type="GO" id="GO:0005737">
    <property type="term" value="C:cytoplasm"/>
    <property type="evidence" value="ECO:0007669"/>
    <property type="project" value="UniProtKB-SubCell"/>
</dbReference>
<dbReference type="InterPro" id="IPR027417">
    <property type="entry name" value="P-loop_NTPase"/>
</dbReference>
<dbReference type="SUPFAM" id="SSF52540">
    <property type="entry name" value="P-loop containing nucleoside triphosphate hydrolases"/>
    <property type="match status" value="1"/>
</dbReference>
<dbReference type="Gene3D" id="1.10.1750.10">
    <property type="match status" value="1"/>
</dbReference>
<dbReference type="Gene3D" id="3.30.300.180">
    <property type="match status" value="1"/>
</dbReference>
<dbReference type="SMART" id="SM00382">
    <property type="entry name" value="AAA"/>
    <property type="match status" value="1"/>
</dbReference>
<dbReference type="InterPro" id="IPR010921">
    <property type="entry name" value="Trp_repressor/repl_initiator"/>
</dbReference>
<dbReference type="Pfam" id="PF11638">
    <property type="entry name" value="DnaA_N"/>
    <property type="match status" value="1"/>
</dbReference>
<comment type="caution">
    <text evidence="8">Lacks conserved residue(s) required for the propagation of feature annotation.</text>
</comment>
<dbReference type="Gene3D" id="1.10.8.60">
    <property type="match status" value="1"/>
</dbReference>
<dbReference type="EMBL" id="MN990729">
    <property type="protein sequence ID" value="QJR98176.1"/>
    <property type="molecule type" value="Genomic_DNA"/>
</dbReference>
<dbReference type="SMART" id="SM00760">
    <property type="entry name" value="Bac_DnaA_C"/>
    <property type="match status" value="1"/>
</dbReference>
<feature type="region of interest" description="Domain III, AAA+ region" evidence="8">
    <location>
        <begin position="148"/>
        <end position="364"/>
    </location>
</feature>
<dbReference type="InterPro" id="IPR013317">
    <property type="entry name" value="DnaA_dom"/>
</dbReference>
<comment type="domain">
    <text evidence="8">Domain I is involved in oligomerization and binding regulators, domain II is flexibile and of varying length in different bacteria, domain III forms the AAA+ region, while domain IV binds dsDNA.</text>
</comment>
<dbReference type="CDD" id="cd06571">
    <property type="entry name" value="Bac_DnaA_C"/>
    <property type="match status" value="1"/>
</dbReference>
<dbReference type="GO" id="GO:0008289">
    <property type="term" value="F:lipid binding"/>
    <property type="evidence" value="ECO:0007669"/>
    <property type="project" value="UniProtKB-KW"/>
</dbReference>
<dbReference type="PANTHER" id="PTHR30050:SF2">
    <property type="entry name" value="CHROMOSOMAL REPLICATION INITIATOR PROTEIN DNAA"/>
    <property type="match status" value="1"/>
</dbReference>
<dbReference type="InterPro" id="IPR018312">
    <property type="entry name" value="Chromosome_initiator_DnaA_CS"/>
</dbReference>
<evidence type="ECO:0000256" key="11">
    <source>
        <dbReference type="RuleBase" id="RU004227"/>
    </source>
</evidence>
<dbReference type="InterPro" id="IPR038454">
    <property type="entry name" value="DnaA_N_sf"/>
</dbReference>
<proteinExistence type="inferred from homology"/>
<accession>A0A6M4NMQ4</accession>
<gene>
    <name evidence="8 14" type="primary">dnaA</name>
    <name evidence="14" type="ORF">PlAlph_1800</name>
</gene>
<comment type="subunit">
    <text evidence="8">Oligomerizes as a right-handed, spiral filament on DNA at oriC.</text>
</comment>
<comment type="similarity">
    <text evidence="1 8 11">Belongs to the DnaA family.</text>
</comment>
<dbReference type="InterPro" id="IPR013159">
    <property type="entry name" value="DnaA_C"/>
</dbReference>
<evidence type="ECO:0000256" key="7">
    <source>
        <dbReference type="ARBA" id="ARBA00023125"/>
    </source>
</evidence>
<keyword evidence="7 8" id="KW-0238">DNA-binding</keyword>
<evidence type="ECO:0000256" key="5">
    <source>
        <dbReference type="ARBA" id="ARBA00022840"/>
    </source>
</evidence>
<evidence type="ECO:0000256" key="8">
    <source>
        <dbReference type="HAMAP-Rule" id="MF_00377"/>
    </source>
</evidence>
<evidence type="ECO:0000256" key="1">
    <source>
        <dbReference type="ARBA" id="ARBA00006583"/>
    </source>
</evidence>
<name>A0A6M4NMQ4_9PROT</name>
<sequence length="484" mass="55162">MAGEAISNNYDDVQNEWGQICSQLKQEVGEKAFDSWLKPLSISSFSSGVMNICVPTRFMRNWVITNYSDRIHKIWEKKNPEIKNINFIVQAAEEDASNGVHNSPCRSLTKKILASPAPQNIYQSGICNLQPDNGYVNFADPSQSLSVPLNPQYTFDTFVVGKTNEFAYAAARKVAESDDIPFNPLFLYSGVGLGKTHLMHAIAWHIKQRNPEKNIVYLSAEKFMYKFVRALRYKDTAAFKEQFRSVDVLMVDDVQFMGGKDTTQEEFFYTFNSLIEEGRQIIISADKSPSDLEGIESRLRSRLGCGLVADIHPTDFDLRIGILQAKAKQLNCELPQKVAEFLAQKITTNIRELEGALRRIIAHTQLLPGKEITLENTQDVLKDMLRSYDRRTTIDEIQKKVAEYFNISVKEMQSSRRARTVARPRQIAMYLAKSLTLRSLPEIGRKFDRDHTTVMHAVRKVEELIKDDQSVAESVEMLRRSLEA</sequence>
<dbReference type="SUPFAM" id="SSF48295">
    <property type="entry name" value="TrpR-like"/>
    <property type="match status" value="1"/>
</dbReference>
<keyword evidence="3 8" id="KW-0235">DNA replication</keyword>
<feature type="binding site" evidence="8">
    <location>
        <position position="195"/>
    </location>
    <ligand>
        <name>ATP</name>
        <dbReference type="ChEBI" id="CHEBI:30616"/>
    </ligand>
</feature>
<dbReference type="PROSITE" id="PS01008">
    <property type="entry name" value="DNAA"/>
    <property type="match status" value="1"/>
</dbReference>
<dbReference type="NCBIfam" id="TIGR00362">
    <property type="entry name" value="DnaA"/>
    <property type="match status" value="1"/>
</dbReference>
<reference evidence="14" key="1">
    <citation type="submission" date="2020-01" db="EMBL/GenBank/DDBJ databases">
        <title>Gastrointestinal microbiota of LL stock colony Peromyscus leucopus.</title>
        <authorList>
            <person name="Milovic A."/>
            <person name="Bassam K."/>
            <person name="Keay E."/>
            <person name="Barbour A.G."/>
        </authorList>
    </citation>
    <scope>NUCLEOTIDE SEQUENCE</scope>
    <source>
        <strain evidence="14">LL90</strain>
    </source>
</reference>
<comment type="subcellular location">
    <subcellularLocation>
        <location evidence="8">Cytoplasm</location>
    </subcellularLocation>
</comment>
<dbReference type="InterPro" id="IPR003593">
    <property type="entry name" value="AAA+_ATPase"/>
</dbReference>
<evidence type="ECO:0000256" key="6">
    <source>
        <dbReference type="ARBA" id="ARBA00023121"/>
    </source>
</evidence>
<dbReference type="GO" id="GO:0005524">
    <property type="term" value="F:ATP binding"/>
    <property type="evidence" value="ECO:0007669"/>
    <property type="project" value="UniProtKB-UniRule"/>
</dbReference>
<organism evidence="14">
    <name type="scientific">uncultured Alphaproteobacteria bacterium</name>
    <dbReference type="NCBI Taxonomy" id="91750"/>
    <lineage>
        <taxon>Bacteria</taxon>
        <taxon>Pseudomonadati</taxon>
        <taxon>Pseudomonadota</taxon>
        <taxon>Alphaproteobacteria</taxon>
        <taxon>environmental samples</taxon>
    </lineage>
</organism>
<dbReference type="GO" id="GO:0006270">
    <property type="term" value="P:DNA replication initiation"/>
    <property type="evidence" value="ECO:0007669"/>
    <property type="project" value="UniProtKB-UniRule"/>
</dbReference>
<dbReference type="FunFam" id="3.40.50.300:FF:000668">
    <property type="entry name" value="Chromosomal replication initiator protein DnaA"/>
    <property type="match status" value="1"/>
</dbReference>
<dbReference type="Gene3D" id="3.40.50.300">
    <property type="entry name" value="P-loop containing nucleotide triphosphate hydrolases"/>
    <property type="match status" value="1"/>
</dbReference>
<feature type="domain" description="Chromosomal replication initiator DnaA C-terminal" evidence="13">
    <location>
        <begin position="393"/>
        <end position="461"/>
    </location>
</feature>
<evidence type="ECO:0000256" key="3">
    <source>
        <dbReference type="ARBA" id="ARBA00022705"/>
    </source>
</evidence>
<dbReference type="InterPro" id="IPR020591">
    <property type="entry name" value="Chromosome_initiator_DnaA-like"/>
</dbReference>
<evidence type="ECO:0000256" key="2">
    <source>
        <dbReference type="ARBA" id="ARBA00022490"/>
    </source>
</evidence>
<feature type="binding site" evidence="8">
    <location>
        <position position="192"/>
    </location>
    <ligand>
        <name>ATP</name>
        <dbReference type="ChEBI" id="CHEBI:30616"/>
    </ligand>
</feature>
<dbReference type="GO" id="GO:0003688">
    <property type="term" value="F:DNA replication origin binding"/>
    <property type="evidence" value="ECO:0007669"/>
    <property type="project" value="UniProtKB-UniRule"/>
</dbReference>
<evidence type="ECO:0000313" key="14">
    <source>
        <dbReference type="EMBL" id="QJR98176.1"/>
    </source>
</evidence>
<dbReference type="HAMAP" id="MF_00377">
    <property type="entry name" value="DnaA_bact"/>
    <property type="match status" value="1"/>
</dbReference>
<dbReference type="PANTHER" id="PTHR30050">
    <property type="entry name" value="CHROMOSOMAL REPLICATION INITIATOR PROTEIN DNAA"/>
    <property type="match status" value="1"/>
</dbReference>
<evidence type="ECO:0000259" key="12">
    <source>
        <dbReference type="SMART" id="SM00382"/>
    </source>
</evidence>
<dbReference type="InterPro" id="IPR024633">
    <property type="entry name" value="DnaA_N_dom"/>
</dbReference>
<dbReference type="GO" id="GO:0005886">
    <property type="term" value="C:plasma membrane"/>
    <property type="evidence" value="ECO:0007669"/>
    <property type="project" value="TreeGrafter"/>
</dbReference>
<evidence type="ECO:0000256" key="9">
    <source>
        <dbReference type="NCBIfam" id="TIGR00362"/>
    </source>
</evidence>
<protein>
    <recommendedName>
        <fullName evidence="8 9">Chromosomal replication initiator protein DnaA</fullName>
    </recommendedName>
</protein>
<evidence type="ECO:0000259" key="13">
    <source>
        <dbReference type="SMART" id="SM00760"/>
    </source>
</evidence>